<protein>
    <submittedName>
        <fullName evidence="1">Uncharacterized protein</fullName>
    </submittedName>
</protein>
<sequence length="172" mass="19699">MTKIMDRFFPTIYFCIVGIYRHMPMVYYDRRLKWTNVDGIKYTVGGSFKTKINLVSFLPKSPSFSQNAVAQPFIQFFLTFLPPTHAGHPFPSPSRVFLIFLPPTHIAHPFPSQPSPFFLIVNSLMNGRRILIFLATGTDDCCIHATPSFSGRPPHPLHMPSPLIFRFSFHPK</sequence>
<dbReference type="AlphaFoldDB" id="A0A9I9DPI9"/>
<reference evidence="1" key="1">
    <citation type="submission" date="2023-03" db="UniProtKB">
        <authorList>
            <consortium name="EnsemblPlants"/>
        </authorList>
    </citation>
    <scope>IDENTIFICATION</scope>
</reference>
<dbReference type="EnsemblPlants" id="MELO3C021645.2.1">
    <property type="protein sequence ID" value="MELO3C021645.2.1"/>
    <property type="gene ID" value="MELO3C021645.2"/>
</dbReference>
<proteinExistence type="predicted"/>
<dbReference type="Gramene" id="MELO3C021645.2.1">
    <property type="protein sequence ID" value="MELO3C021645.2.1"/>
    <property type="gene ID" value="MELO3C021645.2"/>
</dbReference>
<accession>A0A9I9DPI9</accession>
<organism evidence="1">
    <name type="scientific">Cucumis melo</name>
    <name type="common">Muskmelon</name>
    <dbReference type="NCBI Taxonomy" id="3656"/>
    <lineage>
        <taxon>Eukaryota</taxon>
        <taxon>Viridiplantae</taxon>
        <taxon>Streptophyta</taxon>
        <taxon>Embryophyta</taxon>
        <taxon>Tracheophyta</taxon>
        <taxon>Spermatophyta</taxon>
        <taxon>Magnoliopsida</taxon>
        <taxon>eudicotyledons</taxon>
        <taxon>Gunneridae</taxon>
        <taxon>Pentapetalae</taxon>
        <taxon>rosids</taxon>
        <taxon>fabids</taxon>
        <taxon>Cucurbitales</taxon>
        <taxon>Cucurbitaceae</taxon>
        <taxon>Benincaseae</taxon>
        <taxon>Cucumis</taxon>
    </lineage>
</organism>
<evidence type="ECO:0000313" key="1">
    <source>
        <dbReference type="EnsemblPlants" id="MELO3C021645.2.1"/>
    </source>
</evidence>
<name>A0A9I9DPI9_CUCME</name>